<comment type="subcellular location">
    <subcellularLocation>
        <location evidence="1">Cytoplasm</location>
        <location evidence="1">Cytosol</location>
    </subcellularLocation>
</comment>
<sequence>MTDSEFSDPLCLELETKLSFEESSDLGDHYEPHTSEPITVPFKNLDQVLLWKPGEDDFNVAMHPLAQKAEITDDPLTLVCHDMMGGYIDDRFVQGVPKMDCYCFYHWHYLDYFIYFSHHFVTIPPPCWTNAAHKNGVPMLGTIITEWKDGAARCQEVFQSEAAFTVFANKLVEMTTYYNFDGWLVNIENPIKPHHMPQLVDFVKYLTQRMHQAKPGSKVIWYDSVIQDGSLKWQDMLNYQNSMFFDGSDGIFLNYTWNEQKLTSSVQNAASRRQDVYVGLDVFGRNCFGGGGWNSDKAMEVIRDKKLSAAIFAPGWVYECLPKENFHDNQNKFWEEKLHRFFHPRAISSLPFISNFCQGYGKKGFRFGKEIMCKEWCNLSAQLVQPSYNNHQFKGTSSTQRMEHSLEDGCNGGGCMQLSGDVTQGEVQSFKLFHTAIGVHHPLLISFSTKQDGQADGCLVLELSSGFKIVLWSDIDKETAENQVVTPYGVHQSAPLQVTCLPDALQGENVKVFGPLVGTSHKSLEDLTLGMDSDSVNYNGWSNRYYFLPEAVFPADEKVSLIGVACYTTNTARSSYSLLVGEVRICDPSALAVASEQVSDLSCTNISWHQGPKALENSQGLTTFCGTLSWKYQSTALYFDVFCSGIEKHPNKPLSISKNEKVFVGRAYCQRFRVCHLVVASGNAPITWYVQPTSEAGMASPFSNMSRIKVIPKQ</sequence>
<evidence type="ECO:0000256" key="5">
    <source>
        <dbReference type="ARBA" id="ARBA00022801"/>
    </source>
</evidence>
<evidence type="ECO:0000256" key="7">
    <source>
        <dbReference type="ARBA" id="ARBA00034414"/>
    </source>
</evidence>
<evidence type="ECO:0000256" key="3">
    <source>
        <dbReference type="ARBA" id="ARBA00012566"/>
    </source>
</evidence>
<dbReference type="Pfam" id="PF03644">
    <property type="entry name" value="Glyco_hydro_85"/>
    <property type="match status" value="1"/>
</dbReference>
<proteinExistence type="inferred from homology"/>
<dbReference type="FunFam" id="3.20.20.80:FF:000043">
    <property type="entry name" value="cytosolic endo-beta-N-acetylglucosaminidase"/>
    <property type="match status" value="1"/>
</dbReference>
<keyword evidence="5" id="KW-0378">Hydrolase</keyword>
<dbReference type="EC" id="3.2.1.96" evidence="3"/>
<reference evidence="12" key="1">
    <citation type="submission" date="2021-10" db="EMBL/GenBank/DDBJ databases">
        <title>Tropical sea cucumber genome reveals ecological adaptation and Cuvierian tubules defense mechanism.</title>
        <authorList>
            <person name="Chen T."/>
        </authorList>
    </citation>
    <scope>NUCLEOTIDE SEQUENCE</scope>
    <source>
        <strain evidence="12">Nanhai2018</strain>
        <tissue evidence="12">Muscle</tissue>
    </source>
</reference>
<dbReference type="InterPro" id="IPR005201">
    <property type="entry name" value="TIM_ENGase"/>
</dbReference>
<dbReference type="OrthoDB" id="284473at2759"/>
<dbReference type="InterPro" id="IPR057882">
    <property type="entry name" value="ENGase_C"/>
</dbReference>
<evidence type="ECO:0000256" key="9">
    <source>
        <dbReference type="ARBA" id="ARBA00072457"/>
    </source>
</evidence>
<accession>A0A9Q1C1A8</accession>
<evidence type="ECO:0000313" key="13">
    <source>
        <dbReference type="Proteomes" id="UP001152320"/>
    </source>
</evidence>
<comment type="function">
    <text evidence="8">Endoglycosidase that releases N-glycans from glycoproteins by cleaving the beta-1,4-glycosidic bond in the N,N'-diacetylchitobiose core. Involved in the processing of free oligosaccharides in the cytosol.</text>
</comment>
<comment type="similarity">
    <text evidence="2">Belongs to the glycosyl hydrolase 85 family.</text>
</comment>
<dbReference type="Gene3D" id="2.60.120.260">
    <property type="entry name" value="Galactose-binding domain-like"/>
    <property type="match status" value="1"/>
</dbReference>
<dbReference type="GO" id="GO:0033925">
    <property type="term" value="F:mannosyl-glycoprotein endo-beta-N-acetylglucosaminidase activity"/>
    <property type="evidence" value="ECO:0007669"/>
    <property type="project" value="UniProtKB-EC"/>
</dbReference>
<evidence type="ECO:0000259" key="10">
    <source>
        <dbReference type="Pfam" id="PF03644"/>
    </source>
</evidence>
<evidence type="ECO:0000256" key="8">
    <source>
        <dbReference type="ARBA" id="ARBA00054935"/>
    </source>
</evidence>
<dbReference type="InterPro" id="IPR017853">
    <property type="entry name" value="GH"/>
</dbReference>
<comment type="catalytic activity">
    <reaction evidence="7">
        <text>an N(4)-(oligosaccharide-(1-&gt;3)-[oligosaccharide-(1-&gt;6)]-beta-D-Man-(1-&gt;4)-beta-D-GlcNAc-(1-&gt;4)-alpha-D-GlcNAc)-L-asparaginyl-[protein] + H2O = an oligosaccharide-(1-&gt;3)-[oligosaccharide-(1-&gt;6)]-beta-D-Man-(1-&gt;4)-D-GlcNAc + N(4)-(N-acetyl-beta-D-glucosaminyl)-L-asparaginyl-[protein]</text>
        <dbReference type="Rhea" id="RHEA:73067"/>
        <dbReference type="Rhea" id="RHEA-COMP:12603"/>
        <dbReference type="Rhea" id="RHEA-COMP:18176"/>
        <dbReference type="ChEBI" id="CHEBI:15377"/>
        <dbReference type="ChEBI" id="CHEBI:132248"/>
        <dbReference type="ChEBI" id="CHEBI:192714"/>
        <dbReference type="ChEBI" id="CHEBI:192715"/>
        <dbReference type="EC" id="3.2.1.96"/>
    </reaction>
</comment>
<dbReference type="Proteomes" id="UP001152320">
    <property type="component" value="Chromosome 8"/>
</dbReference>
<evidence type="ECO:0000256" key="6">
    <source>
        <dbReference type="ARBA" id="ARBA00023295"/>
    </source>
</evidence>
<keyword evidence="4" id="KW-0963">Cytoplasm</keyword>
<dbReference type="GO" id="GO:0005829">
    <property type="term" value="C:cytosol"/>
    <property type="evidence" value="ECO:0007669"/>
    <property type="project" value="UniProtKB-SubCell"/>
</dbReference>
<dbReference type="Pfam" id="PF25529">
    <property type="entry name" value="Ig_ENGASE1_C"/>
    <property type="match status" value="1"/>
</dbReference>
<keyword evidence="13" id="KW-1185">Reference proteome</keyword>
<evidence type="ECO:0000256" key="2">
    <source>
        <dbReference type="ARBA" id="ARBA00007849"/>
    </source>
</evidence>
<feature type="domain" description="Cytosolic endo-beta-N-acetylglucosaminidase TIM barrel" evidence="10">
    <location>
        <begin position="88"/>
        <end position="363"/>
    </location>
</feature>
<evidence type="ECO:0000259" key="11">
    <source>
        <dbReference type="Pfam" id="PF25529"/>
    </source>
</evidence>
<dbReference type="CDD" id="cd06547">
    <property type="entry name" value="GH85_ENGase"/>
    <property type="match status" value="1"/>
</dbReference>
<evidence type="ECO:0000256" key="1">
    <source>
        <dbReference type="ARBA" id="ARBA00004514"/>
    </source>
</evidence>
<comment type="caution">
    <text evidence="12">The sequence shown here is derived from an EMBL/GenBank/DDBJ whole genome shotgun (WGS) entry which is preliminary data.</text>
</comment>
<dbReference type="AlphaFoldDB" id="A0A9Q1C1A8"/>
<dbReference type="InterPro" id="IPR032979">
    <property type="entry name" value="ENGase"/>
</dbReference>
<dbReference type="SUPFAM" id="SSF51445">
    <property type="entry name" value="(Trans)glycosidases"/>
    <property type="match status" value="1"/>
</dbReference>
<protein>
    <recommendedName>
        <fullName evidence="9">Cytosolic endo-beta-N-acetylglucosaminidase</fullName>
        <ecNumber evidence="3">3.2.1.96</ecNumber>
    </recommendedName>
</protein>
<dbReference type="PANTHER" id="PTHR13246:SF1">
    <property type="entry name" value="CYTOSOLIC ENDO-BETA-N-ACETYLGLUCOSAMINIDASE"/>
    <property type="match status" value="1"/>
</dbReference>
<organism evidence="12 13">
    <name type="scientific">Holothuria leucospilota</name>
    <name type="common">Black long sea cucumber</name>
    <name type="synonym">Mertensiothuria leucospilota</name>
    <dbReference type="NCBI Taxonomy" id="206669"/>
    <lineage>
        <taxon>Eukaryota</taxon>
        <taxon>Metazoa</taxon>
        <taxon>Echinodermata</taxon>
        <taxon>Eleutherozoa</taxon>
        <taxon>Echinozoa</taxon>
        <taxon>Holothuroidea</taxon>
        <taxon>Aspidochirotacea</taxon>
        <taxon>Aspidochirotida</taxon>
        <taxon>Holothuriidae</taxon>
        <taxon>Holothuria</taxon>
    </lineage>
</organism>
<gene>
    <name evidence="12" type="ORF">HOLleu_17401</name>
</gene>
<dbReference type="EMBL" id="JAIZAY010000008">
    <property type="protein sequence ID" value="KAJ8036767.1"/>
    <property type="molecule type" value="Genomic_DNA"/>
</dbReference>
<keyword evidence="6" id="KW-0326">Glycosidase</keyword>
<name>A0A9Q1C1A8_HOLLE</name>
<dbReference type="PANTHER" id="PTHR13246">
    <property type="entry name" value="ENDO BETA N-ACETYLGLUCOSAMINIDASE"/>
    <property type="match status" value="1"/>
</dbReference>
<evidence type="ECO:0000256" key="4">
    <source>
        <dbReference type="ARBA" id="ARBA00022490"/>
    </source>
</evidence>
<dbReference type="Gene3D" id="3.20.20.80">
    <property type="entry name" value="Glycosidases"/>
    <property type="match status" value="1"/>
</dbReference>
<evidence type="ECO:0000313" key="12">
    <source>
        <dbReference type="EMBL" id="KAJ8036767.1"/>
    </source>
</evidence>
<feature type="domain" description="Cytosolic endo-beta-N-acetylglucosaminidase C-terminal" evidence="11">
    <location>
        <begin position="593"/>
        <end position="709"/>
    </location>
</feature>